<gene>
    <name evidence="1" type="ORF">B0H66DRAFT_643708</name>
</gene>
<dbReference type="Proteomes" id="UP001283341">
    <property type="component" value="Unassembled WGS sequence"/>
</dbReference>
<keyword evidence="2" id="KW-1185">Reference proteome</keyword>
<evidence type="ECO:0000313" key="1">
    <source>
        <dbReference type="EMBL" id="KAK3314320.1"/>
    </source>
</evidence>
<evidence type="ECO:0000313" key="2">
    <source>
        <dbReference type="Proteomes" id="UP001283341"/>
    </source>
</evidence>
<dbReference type="AlphaFoldDB" id="A0AAE0HWQ9"/>
<organism evidence="1 2">
    <name type="scientific">Apodospora peruviana</name>
    <dbReference type="NCBI Taxonomy" id="516989"/>
    <lineage>
        <taxon>Eukaryota</taxon>
        <taxon>Fungi</taxon>
        <taxon>Dikarya</taxon>
        <taxon>Ascomycota</taxon>
        <taxon>Pezizomycotina</taxon>
        <taxon>Sordariomycetes</taxon>
        <taxon>Sordariomycetidae</taxon>
        <taxon>Sordariales</taxon>
        <taxon>Lasiosphaeriaceae</taxon>
        <taxon>Apodospora</taxon>
    </lineage>
</organism>
<proteinExistence type="predicted"/>
<dbReference type="EMBL" id="JAUEDM010000007">
    <property type="protein sequence ID" value="KAK3314320.1"/>
    <property type="molecule type" value="Genomic_DNA"/>
</dbReference>
<protein>
    <submittedName>
        <fullName evidence="1">Uncharacterized protein</fullName>
    </submittedName>
</protein>
<comment type="caution">
    <text evidence="1">The sequence shown here is derived from an EMBL/GenBank/DDBJ whole genome shotgun (WGS) entry which is preliminary data.</text>
</comment>
<accession>A0AAE0HWQ9</accession>
<name>A0AAE0HWQ9_9PEZI</name>
<reference evidence="1" key="2">
    <citation type="submission" date="2023-06" db="EMBL/GenBank/DDBJ databases">
        <authorList>
            <consortium name="Lawrence Berkeley National Laboratory"/>
            <person name="Haridas S."/>
            <person name="Hensen N."/>
            <person name="Bonometti L."/>
            <person name="Westerberg I."/>
            <person name="Brannstrom I.O."/>
            <person name="Guillou S."/>
            <person name="Cros-Aarteil S."/>
            <person name="Calhoun S."/>
            <person name="Kuo A."/>
            <person name="Mondo S."/>
            <person name="Pangilinan J."/>
            <person name="Riley R."/>
            <person name="Labutti K."/>
            <person name="Andreopoulos B."/>
            <person name="Lipzen A."/>
            <person name="Chen C."/>
            <person name="Yanf M."/>
            <person name="Daum C."/>
            <person name="Ng V."/>
            <person name="Clum A."/>
            <person name="Steindorff A."/>
            <person name="Ohm R."/>
            <person name="Martin F."/>
            <person name="Silar P."/>
            <person name="Natvig D."/>
            <person name="Lalanne C."/>
            <person name="Gautier V."/>
            <person name="Ament-Velasquez S.L."/>
            <person name="Kruys A."/>
            <person name="Hutchinson M.I."/>
            <person name="Powell A.J."/>
            <person name="Barry K."/>
            <person name="Miller A.N."/>
            <person name="Grigoriev I.V."/>
            <person name="Debuchy R."/>
            <person name="Gladieux P."/>
            <person name="Thoren M.H."/>
            <person name="Johannesson H."/>
        </authorList>
    </citation>
    <scope>NUCLEOTIDE SEQUENCE</scope>
    <source>
        <strain evidence="1">CBS 118394</strain>
    </source>
</reference>
<sequence length="716" mass="78156">MSRTPSQRTPINCWYTITLNCVRAVNPKPLIRNQGTISAAPNQVLFQSSWPVVPPNEWQTDIPYPASSSLSDGFIQLSLEFTVPVALLGTTWSEFSLQFSINNGQDLTGNTPSQTVNCSPLPDNTANPIKIAVPFKPSYATEHFPWGFAGEVTWTLTVNGQTCVQSTVLELYCLNDTLPAFFHGAVDASFLRAMVLPARAPSPPTPPSWTDYVVKACFANFGYKYEISNGTIRFGDSGTGGSYDLKRWVRGINWGQPVNCYDQAGIVMIALGLGPKVKADWVYMDRFGFINQTYLVGYPSTPCNNPFAITVDKLSVGNNDLNRSLFKNHAFVQVNDKIYDACAGPILGAKDINAYVAKAIQGSGTGRDQTDLYSTLPADKIQPYHRTPGTSADARYYGDGVTSLDACDIRAPEDDKTATTNSKAVMTMASAKLQADTKVYAIDDKETDSMIGVQNGGWNKTDKDIYVNSEGVELTWDLLNIMEPPKKQIFEYSIQVCRSHDRAAKMFENDIHNISVPFAENLEKPTNADVYGANLLGQLLIASKASSLPSNQMVSWVRGNLNISIKGTAVSPEQLFQTAGGKLLDDTFSTGTAWTSDVSIKSWPTAEAAALDPGSVTIAPTTGDPGIVNIAPNSAGPSSTKFHLKWYSVTDLNFKSKDKATKSDLILLRSVGQFDAYLITFTFQAAKEARSHTLEFAFAEHKTARVVSKQVVIQIE</sequence>
<reference evidence="1" key="1">
    <citation type="journal article" date="2023" name="Mol. Phylogenet. Evol.">
        <title>Genome-scale phylogeny and comparative genomics of the fungal order Sordariales.</title>
        <authorList>
            <person name="Hensen N."/>
            <person name="Bonometti L."/>
            <person name="Westerberg I."/>
            <person name="Brannstrom I.O."/>
            <person name="Guillou S."/>
            <person name="Cros-Aarteil S."/>
            <person name="Calhoun S."/>
            <person name="Haridas S."/>
            <person name="Kuo A."/>
            <person name="Mondo S."/>
            <person name="Pangilinan J."/>
            <person name="Riley R."/>
            <person name="LaButti K."/>
            <person name="Andreopoulos B."/>
            <person name="Lipzen A."/>
            <person name="Chen C."/>
            <person name="Yan M."/>
            <person name="Daum C."/>
            <person name="Ng V."/>
            <person name="Clum A."/>
            <person name="Steindorff A."/>
            <person name="Ohm R.A."/>
            <person name="Martin F."/>
            <person name="Silar P."/>
            <person name="Natvig D.O."/>
            <person name="Lalanne C."/>
            <person name="Gautier V."/>
            <person name="Ament-Velasquez S.L."/>
            <person name="Kruys A."/>
            <person name="Hutchinson M.I."/>
            <person name="Powell A.J."/>
            <person name="Barry K."/>
            <person name="Miller A.N."/>
            <person name="Grigoriev I.V."/>
            <person name="Debuchy R."/>
            <person name="Gladieux P."/>
            <person name="Hiltunen Thoren M."/>
            <person name="Johannesson H."/>
        </authorList>
    </citation>
    <scope>NUCLEOTIDE SEQUENCE</scope>
    <source>
        <strain evidence="1">CBS 118394</strain>
    </source>
</reference>